<evidence type="ECO:0000256" key="9">
    <source>
        <dbReference type="SAM" id="Phobius"/>
    </source>
</evidence>
<feature type="compositionally biased region" description="Basic and acidic residues" evidence="8">
    <location>
        <begin position="791"/>
        <end position="810"/>
    </location>
</feature>
<evidence type="ECO:0000256" key="7">
    <source>
        <dbReference type="PROSITE-ProRule" id="PRU00221"/>
    </source>
</evidence>
<evidence type="ECO:0000256" key="6">
    <source>
        <dbReference type="ARBA" id="ARBA00023136"/>
    </source>
</evidence>
<evidence type="ECO:0000313" key="10">
    <source>
        <dbReference type="EMBL" id="CAF4376256.1"/>
    </source>
</evidence>
<dbReference type="InterPro" id="IPR001680">
    <property type="entry name" value="WD40_rpt"/>
</dbReference>
<gene>
    <name evidence="10" type="ORF">UJA718_LOCUS17433</name>
</gene>
<dbReference type="GO" id="GO:0015293">
    <property type="term" value="F:symporter activity"/>
    <property type="evidence" value="ECO:0007669"/>
    <property type="project" value="UniProtKB-KW"/>
</dbReference>
<dbReference type="Pfam" id="PF01758">
    <property type="entry name" value="SBF"/>
    <property type="match status" value="1"/>
</dbReference>
<dbReference type="PANTHER" id="PTHR10361">
    <property type="entry name" value="SODIUM-BILE ACID COTRANSPORTER"/>
    <property type="match status" value="1"/>
</dbReference>
<feature type="transmembrane region" description="Helical" evidence="9">
    <location>
        <begin position="718"/>
        <end position="735"/>
    </location>
</feature>
<keyword evidence="7" id="KW-0853">WD repeat</keyword>
<keyword evidence="6 9" id="KW-0472">Membrane</keyword>
<feature type="transmembrane region" description="Helical" evidence="9">
    <location>
        <begin position="524"/>
        <end position="545"/>
    </location>
</feature>
<dbReference type="SUPFAM" id="SSF50978">
    <property type="entry name" value="WD40 repeat-like"/>
    <property type="match status" value="1"/>
</dbReference>
<feature type="transmembrane region" description="Helical" evidence="9">
    <location>
        <begin position="747"/>
        <end position="767"/>
    </location>
</feature>
<protein>
    <submittedName>
        <fullName evidence="10">Uncharacterized protein</fullName>
    </submittedName>
</protein>
<dbReference type="AlphaFoldDB" id="A0A820MS47"/>
<evidence type="ECO:0000256" key="3">
    <source>
        <dbReference type="ARBA" id="ARBA00022692"/>
    </source>
</evidence>
<evidence type="ECO:0000313" key="11">
    <source>
        <dbReference type="Proteomes" id="UP000663873"/>
    </source>
</evidence>
<keyword evidence="11" id="KW-1185">Reference proteome</keyword>
<dbReference type="Proteomes" id="UP000663873">
    <property type="component" value="Unassembled WGS sequence"/>
</dbReference>
<dbReference type="PROSITE" id="PS50294">
    <property type="entry name" value="WD_REPEATS_REGION"/>
    <property type="match status" value="1"/>
</dbReference>
<keyword evidence="5 9" id="KW-1133">Transmembrane helix</keyword>
<evidence type="ECO:0000256" key="1">
    <source>
        <dbReference type="ARBA" id="ARBA00004141"/>
    </source>
</evidence>
<dbReference type="InterPro" id="IPR015943">
    <property type="entry name" value="WD40/YVTN_repeat-like_dom_sf"/>
</dbReference>
<evidence type="ECO:0000256" key="5">
    <source>
        <dbReference type="ARBA" id="ARBA00022989"/>
    </source>
</evidence>
<comment type="subcellular location">
    <subcellularLocation>
        <location evidence="1">Membrane</location>
        <topology evidence="1">Multi-pass membrane protein</topology>
    </subcellularLocation>
</comment>
<comment type="similarity">
    <text evidence="2">Belongs to the bile acid:sodium symporter (BASS) (TC 2.A.28) family.</text>
</comment>
<feature type="transmembrane region" description="Helical" evidence="9">
    <location>
        <begin position="624"/>
        <end position="646"/>
    </location>
</feature>
<dbReference type="SMART" id="SM00320">
    <property type="entry name" value="WD40"/>
    <property type="match status" value="5"/>
</dbReference>
<dbReference type="EMBL" id="CAJOBP010002827">
    <property type="protein sequence ID" value="CAF4376256.1"/>
    <property type="molecule type" value="Genomic_DNA"/>
</dbReference>
<organism evidence="10 11">
    <name type="scientific">Rotaria socialis</name>
    <dbReference type="NCBI Taxonomy" id="392032"/>
    <lineage>
        <taxon>Eukaryota</taxon>
        <taxon>Metazoa</taxon>
        <taxon>Spiralia</taxon>
        <taxon>Gnathifera</taxon>
        <taxon>Rotifera</taxon>
        <taxon>Eurotatoria</taxon>
        <taxon>Bdelloidea</taxon>
        <taxon>Philodinida</taxon>
        <taxon>Philodinidae</taxon>
        <taxon>Rotaria</taxon>
    </lineage>
</organism>
<dbReference type="InterPro" id="IPR002657">
    <property type="entry name" value="BilAc:Na_symport/Acr3"/>
</dbReference>
<keyword evidence="3 9" id="KW-0812">Transmembrane</keyword>
<dbReference type="InterPro" id="IPR038770">
    <property type="entry name" value="Na+/solute_symporter_sf"/>
</dbReference>
<reference evidence="10" key="1">
    <citation type="submission" date="2021-02" db="EMBL/GenBank/DDBJ databases">
        <authorList>
            <person name="Nowell W R."/>
        </authorList>
    </citation>
    <scope>NUCLEOTIDE SEQUENCE</scope>
</reference>
<feature type="transmembrane region" description="Helical" evidence="9">
    <location>
        <begin position="658"/>
        <end position="678"/>
    </location>
</feature>
<keyword evidence="4" id="KW-0769">Symport</keyword>
<dbReference type="Gene3D" id="1.20.1530.20">
    <property type="match status" value="1"/>
</dbReference>
<name>A0A820MS47_9BILA</name>
<feature type="region of interest" description="Disordered" evidence="8">
    <location>
        <begin position="782"/>
        <end position="818"/>
    </location>
</feature>
<dbReference type="InterPro" id="IPR036322">
    <property type="entry name" value="WD40_repeat_dom_sf"/>
</dbReference>
<dbReference type="InterPro" id="IPR004710">
    <property type="entry name" value="Bilac:Na_transpt"/>
</dbReference>
<feature type="repeat" description="WD" evidence="7">
    <location>
        <begin position="163"/>
        <end position="204"/>
    </location>
</feature>
<feature type="transmembrane region" description="Helical" evidence="9">
    <location>
        <begin position="551"/>
        <end position="570"/>
    </location>
</feature>
<dbReference type="Gene3D" id="2.130.10.10">
    <property type="entry name" value="YVTN repeat-like/Quinoprotein amine dehydrogenase"/>
    <property type="match status" value="1"/>
</dbReference>
<dbReference type="PROSITE" id="PS50082">
    <property type="entry name" value="WD_REPEATS_2"/>
    <property type="match status" value="1"/>
</dbReference>
<feature type="transmembrane region" description="Helical" evidence="9">
    <location>
        <begin position="684"/>
        <end position="706"/>
    </location>
</feature>
<evidence type="ECO:0000256" key="4">
    <source>
        <dbReference type="ARBA" id="ARBA00022847"/>
    </source>
</evidence>
<evidence type="ECO:0000256" key="2">
    <source>
        <dbReference type="ARBA" id="ARBA00006528"/>
    </source>
</evidence>
<evidence type="ECO:0000256" key="8">
    <source>
        <dbReference type="SAM" id="MobiDB-lite"/>
    </source>
</evidence>
<comment type="caution">
    <text evidence="10">The sequence shown here is derived from an EMBL/GenBank/DDBJ whole genome shotgun (WGS) entry which is preliminary data.</text>
</comment>
<proteinExistence type="inferred from homology"/>
<dbReference type="GO" id="GO:0016020">
    <property type="term" value="C:membrane"/>
    <property type="evidence" value="ECO:0007669"/>
    <property type="project" value="UniProtKB-SubCell"/>
</dbReference>
<sequence length="818" mass="93342">MSSDDETYEEERFQCEHIITESHEKAAYGISVCQQTIPGENEETFLFATCAICIYKYDVVDKKSSVQLIQSYCDSDEKEYFYDCKWTTFENNIIVAAGGLRGVVRIIDVAHKCHLKPLRHLGSVNQIAFASGRSTLMASCCSNYAVFLWDAEAALCLANFVGPDQHIQGVLAVDINHEGTFVVSGGLDSTVCVWSTQEKGIIENMAIAKLGPLFREFRLSQPHHIFFPLFHSSTMHEHYVDSVKWFSDDIIVSKSADHVYCIWKFNVGQKEPNILFRWHRSEKSDIVFDVRFGLSVSRKLMGIGRLDGSIFIWNITTLPIQTKHLNVEYLASFRDKPYELPLFQSHYITIQTSSNDFRRHQHDNNSVIGYKFQIDSTNPLVLKLEKDVTISTRSTKNENVNTILVDDLYILPRPNSFQHILKAFPSPKLIHLKANSTDESQIHSIWSIEGAKMDVTNLTFRLDIFYNDDITLSRFLSISILVIQPMRRIDTIFYFIVPFFVAFVSIIMGLLLDPKVIVSILEKPTSVLVGFLAQYSMMPFLAMAIGKIFRYTTLNSLALFVIGCCPGGGVSNQWTVIFEGDVNLSATMSFVSTASSFIMMPLYFYTIGKLYMDELSIHIPFLSLVRSLALVVIPYSIGITLSSFFPKLRVFVTSIMKPMMVCLVLFFLIFCLIVNWYLFKMIDLYMALTAPLLPFLGFLFGALFAWICRRSWKHVKTIGIEAGIQNTGIAFMILMHSFPQPYATQTVIVPLIVGLLTTALFWVIFIIRNQIRKFRQRRQVEQKSNTSERTINNDDKPSLNIEENNKKEVDAVENMQKL</sequence>
<dbReference type="PANTHER" id="PTHR10361:SF28">
    <property type="entry name" value="P3 PROTEIN-RELATED"/>
    <property type="match status" value="1"/>
</dbReference>
<feature type="transmembrane region" description="Helical" evidence="9">
    <location>
        <begin position="582"/>
        <end position="604"/>
    </location>
</feature>
<feature type="transmembrane region" description="Helical" evidence="9">
    <location>
        <begin position="492"/>
        <end position="512"/>
    </location>
</feature>
<accession>A0A820MS47</accession>
<keyword evidence="4" id="KW-0813">Transport</keyword>